<protein>
    <submittedName>
        <fullName evidence="2">Uncharacterized protein</fullName>
    </submittedName>
</protein>
<dbReference type="Proteomes" id="UP000265520">
    <property type="component" value="Unassembled WGS sequence"/>
</dbReference>
<evidence type="ECO:0000256" key="1">
    <source>
        <dbReference type="SAM" id="MobiDB-lite"/>
    </source>
</evidence>
<feature type="non-terminal residue" evidence="2">
    <location>
        <position position="1"/>
    </location>
</feature>
<sequence>TGSSARVPVPARWPSGQTAAPSCRNLKKQPKT</sequence>
<name>A0A392WC08_9FABA</name>
<reference evidence="2 3" key="1">
    <citation type="journal article" date="2018" name="Front. Plant Sci.">
        <title>Red Clover (Trifolium pratense) and Zigzag Clover (T. medium) - A Picture of Genomic Similarities and Differences.</title>
        <authorList>
            <person name="Dluhosova J."/>
            <person name="Istvanek J."/>
            <person name="Nedelnik J."/>
            <person name="Repkova J."/>
        </authorList>
    </citation>
    <scope>NUCLEOTIDE SEQUENCE [LARGE SCALE GENOMIC DNA]</scope>
    <source>
        <strain evidence="3">cv. 10/8</strain>
        <tissue evidence="2">Leaf</tissue>
    </source>
</reference>
<keyword evidence="3" id="KW-1185">Reference proteome</keyword>
<dbReference type="EMBL" id="LXQA011420334">
    <property type="protein sequence ID" value="MCI96651.1"/>
    <property type="molecule type" value="Genomic_DNA"/>
</dbReference>
<evidence type="ECO:0000313" key="3">
    <source>
        <dbReference type="Proteomes" id="UP000265520"/>
    </source>
</evidence>
<feature type="region of interest" description="Disordered" evidence="1">
    <location>
        <begin position="1"/>
        <end position="32"/>
    </location>
</feature>
<proteinExistence type="predicted"/>
<dbReference type="AlphaFoldDB" id="A0A392WC08"/>
<evidence type="ECO:0000313" key="2">
    <source>
        <dbReference type="EMBL" id="MCI96651.1"/>
    </source>
</evidence>
<accession>A0A392WC08</accession>
<comment type="caution">
    <text evidence="2">The sequence shown here is derived from an EMBL/GenBank/DDBJ whole genome shotgun (WGS) entry which is preliminary data.</text>
</comment>
<organism evidence="2 3">
    <name type="scientific">Trifolium medium</name>
    <dbReference type="NCBI Taxonomy" id="97028"/>
    <lineage>
        <taxon>Eukaryota</taxon>
        <taxon>Viridiplantae</taxon>
        <taxon>Streptophyta</taxon>
        <taxon>Embryophyta</taxon>
        <taxon>Tracheophyta</taxon>
        <taxon>Spermatophyta</taxon>
        <taxon>Magnoliopsida</taxon>
        <taxon>eudicotyledons</taxon>
        <taxon>Gunneridae</taxon>
        <taxon>Pentapetalae</taxon>
        <taxon>rosids</taxon>
        <taxon>fabids</taxon>
        <taxon>Fabales</taxon>
        <taxon>Fabaceae</taxon>
        <taxon>Papilionoideae</taxon>
        <taxon>50 kb inversion clade</taxon>
        <taxon>NPAAA clade</taxon>
        <taxon>Hologalegina</taxon>
        <taxon>IRL clade</taxon>
        <taxon>Trifolieae</taxon>
        <taxon>Trifolium</taxon>
    </lineage>
</organism>